<dbReference type="SUPFAM" id="SSF53098">
    <property type="entry name" value="Ribonuclease H-like"/>
    <property type="match status" value="1"/>
</dbReference>
<gene>
    <name evidence="5" type="ORF">BCV71DRAFT_241965</name>
</gene>
<dbReference type="AlphaFoldDB" id="A0A0A1PG76"/>
<dbReference type="Gene3D" id="3.30.420.10">
    <property type="entry name" value="Ribonuclease H-like superfamily/Ribonuclease H"/>
    <property type="match status" value="1"/>
</dbReference>
<evidence type="ECO:0000313" key="6">
    <source>
        <dbReference type="Proteomes" id="UP000242381"/>
    </source>
</evidence>
<dbReference type="PANTHER" id="PTHR23044:SF61">
    <property type="entry name" value="3'-5' EXORIBONUCLEASE 1-RELATED"/>
    <property type="match status" value="1"/>
</dbReference>
<dbReference type="InterPro" id="IPR013520">
    <property type="entry name" value="Ribonucl_H"/>
</dbReference>
<dbReference type="CDD" id="cd06133">
    <property type="entry name" value="ERI-1_3'hExo_like"/>
    <property type="match status" value="1"/>
</dbReference>
<evidence type="ECO:0000256" key="2">
    <source>
        <dbReference type="ARBA" id="ARBA00022801"/>
    </source>
</evidence>
<evidence type="ECO:0000256" key="3">
    <source>
        <dbReference type="ARBA" id="ARBA00022839"/>
    </source>
</evidence>
<keyword evidence="1" id="KW-0540">Nuclease</keyword>
<dbReference type="InterPro" id="IPR012337">
    <property type="entry name" value="RNaseH-like_sf"/>
</dbReference>
<feature type="domain" description="Exonuclease" evidence="4">
    <location>
        <begin position="1"/>
        <end position="120"/>
    </location>
</feature>
<dbReference type="GO" id="GO:0003676">
    <property type="term" value="F:nucleic acid binding"/>
    <property type="evidence" value="ECO:0007669"/>
    <property type="project" value="InterPro"/>
</dbReference>
<dbReference type="InterPro" id="IPR047201">
    <property type="entry name" value="ERI-1_3'hExo-like"/>
</dbReference>
<reference evidence="5 6" key="1">
    <citation type="journal article" date="2016" name="Proc. Natl. Acad. Sci. U.S.A.">
        <title>Lipid metabolic changes in an early divergent fungus govern the establishment of a mutualistic symbiosis with endobacteria.</title>
        <authorList>
            <person name="Lastovetsky O.A."/>
            <person name="Gaspar M.L."/>
            <person name="Mondo S.J."/>
            <person name="LaButti K.M."/>
            <person name="Sandor L."/>
            <person name="Grigoriev I.V."/>
            <person name="Henry S.A."/>
            <person name="Pawlowska T.E."/>
        </authorList>
    </citation>
    <scope>NUCLEOTIDE SEQUENCE [LARGE SCALE GENOMIC DNA]</scope>
    <source>
        <strain evidence="5 6">ATCC 11559</strain>
    </source>
</reference>
<sequence length="147" mass="17204">MKLTGISQDTVDNSPIFIDVLNQFQEFLAKYNLFQSSSAVFVTDGPFDIRDFITKQLEHSNIDPRPAYFTLPWINIRKLFKDFYHQTQNKNINGMLEHLNMSFKGREHSGLDDARNLAYIAKRMHEEGCIFKANCKLQKRQGNRKSR</sequence>
<proteinExistence type="predicted"/>
<dbReference type="InterPro" id="IPR036397">
    <property type="entry name" value="RNaseH_sf"/>
</dbReference>
<name>A0A0A1PG76_RHIZD</name>
<dbReference type="EMBL" id="KV921286">
    <property type="protein sequence ID" value="ORE20980.1"/>
    <property type="molecule type" value="Genomic_DNA"/>
</dbReference>
<keyword evidence="3 5" id="KW-0269">Exonuclease</keyword>
<accession>A0A0A1PG76</accession>
<evidence type="ECO:0000313" key="5">
    <source>
        <dbReference type="EMBL" id="ORE20980.1"/>
    </source>
</evidence>
<dbReference type="OMA" id="FREWINL"/>
<dbReference type="InterPro" id="IPR051274">
    <property type="entry name" value="3-5_Exoribonuclease"/>
</dbReference>
<dbReference type="GO" id="GO:0000175">
    <property type="term" value="F:3'-5'-RNA exonuclease activity"/>
    <property type="evidence" value="ECO:0007669"/>
    <property type="project" value="InterPro"/>
</dbReference>
<organism evidence="5 6">
    <name type="scientific">Rhizopus microsporus</name>
    <dbReference type="NCBI Taxonomy" id="58291"/>
    <lineage>
        <taxon>Eukaryota</taxon>
        <taxon>Fungi</taxon>
        <taxon>Fungi incertae sedis</taxon>
        <taxon>Mucoromycota</taxon>
        <taxon>Mucoromycotina</taxon>
        <taxon>Mucoromycetes</taxon>
        <taxon>Mucorales</taxon>
        <taxon>Mucorineae</taxon>
        <taxon>Rhizopodaceae</taxon>
        <taxon>Rhizopus</taxon>
    </lineage>
</organism>
<dbReference type="Pfam" id="PF00929">
    <property type="entry name" value="RNase_T"/>
    <property type="match status" value="1"/>
</dbReference>
<evidence type="ECO:0000259" key="4">
    <source>
        <dbReference type="Pfam" id="PF00929"/>
    </source>
</evidence>
<dbReference type="Proteomes" id="UP000242381">
    <property type="component" value="Unassembled WGS sequence"/>
</dbReference>
<evidence type="ECO:0000256" key="1">
    <source>
        <dbReference type="ARBA" id="ARBA00022722"/>
    </source>
</evidence>
<protein>
    <submittedName>
        <fullName evidence="5">Exonuclease</fullName>
    </submittedName>
</protein>
<dbReference type="VEuPathDB" id="FungiDB:BCV72DRAFT_215876"/>
<dbReference type="PANTHER" id="PTHR23044">
    <property type="entry name" value="3'-5' EXONUCLEASE ERI1-RELATED"/>
    <property type="match status" value="1"/>
</dbReference>
<keyword evidence="2" id="KW-0378">Hydrolase</keyword>